<dbReference type="GO" id="GO:0009099">
    <property type="term" value="P:L-valine biosynthetic process"/>
    <property type="evidence" value="ECO:0007669"/>
    <property type="project" value="TreeGrafter"/>
</dbReference>
<keyword evidence="2" id="KW-0786">Thiamine pyrophosphate</keyword>
<dbReference type="AlphaFoldDB" id="A0A8H4T2J8"/>
<dbReference type="Gene3D" id="3.40.50.1220">
    <property type="entry name" value="TPP-binding domain"/>
    <property type="match status" value="1"/>
</dbReference>
<proteinExistence type="inferred from homology"/>
<dbReference type="Gene3D" id="3.40.50.970">
    <property type="match status" value="1"/>
</dbReference>
<dbReference type="OrthoDB" id="5094649at2759"/>
<protein>
    <recommendedName>
        <fullName evidence="7">Pyruvate decarboxylase</fullName>
    </recommendedName>
</protein>
<dbReference type="Pfam" id="PF00205">
    <property type="entry name" value="TPP_enzyme_M"/>
    <property type="match status" value="1"/>
</dbReference>
<dbReference type="Pfam" id="PF02776">
    <property type="entry name" value="TPP_enzyme_N"/>
    <property type="match status" value="1"/>
</dbReference>
<name>A0A8H4T2J8_9HYPO</name>
<dbReference type="GO" id="GO:0000287">
    <property type="term" value="F:magnesium ion binding"/>
    <property type="evidence" value="ECO:0007669"/>
    <property type="project" value="InterPro"/>
</dbReference>
<dbReference type="PANTHER" id="PTHR18968:SF13">
    <property type="entry name" value="ACETOLACTATE SYNTHASE CATALYTIC SUBUNIT, MITOCHONDRIAL"/>
    <property type="match status" value="1"/>
</dbReference>
<dbReference type="EMBL" id="JABFAI010000220">
    <property type="protein sequence ID" value="KAF4950121.1"/>
    <property type="molecule type" value="Genomic_DNA"/>
</dbReference>
<dbReference type="GO" id="GO:0005948">
    <property type="term" value="C:acetolactate synthase complex"/>
    <property type="evidence" value="ECO:0007669"/>
    <property type="project" value="TreeGrafter"/>
</dbReference>
<dbReference type="SUPFAM" id="SSF52467">
    <property type="entry name" value="DHS-like NAD/FAD-binding domain"/>
    <property type="match status" value="1"/>
</dbReference>
<feature type="domain" description="Thiamine pyrophosphate enzyme central" evidence="3">
    <location>
        <begin position="207"/>
        <end position="278"/>
    </location>
</feature>
<evidence type="ECO:0008006" key="7">
    <source>
        <dbReference type="Google" id="ProtNLM"/>
    </source>
</evidence>
<dbReference type="GO" id="GO:0003984">
    <property type="term" value="F:acetolactate synthase activity"/>
    <property type="evidence" value="ECO:0007669"/>
    <property type="project" value="TreeGrafter"/>
</dbReference>
<dbReference type="GO" id="GO:0030976">
    <property type="term" value="F:thiamine pyrophosphate binding"/>
    <property type="evidence" value="ECO:0007669"/>
    <property type="project" value="InterPro"/>
</dbReference>
<evidence type="ECO:0000259" key="4">
    <source>
        <dbReference type="Pfam" id="PF02776"/>
    </source>
</evidence>
<evidence type="ECO:0000313" key="6">
    <source>
        <dbReference type="Proteomes" id="UP000604273"/>
    </source>
</evidence>
<sequence>MQTCTDTIVQSLSSVGCDKAFGVSGGSIYHIWKALHQSDIAVYHCRHESGAAFAAAEYSLQTGKVAALFATSGPGITNSITGLLCARSEGARVVFIAALTGEENYLTGRRVAQETIPRDVEALKGPAINSALSDLVIIRSHSGIAPLQQSLTRIQHDPLGGVLGVFLTPAKSHSLISPTQRPRADERRPVPYLSTKTLFEVIGKLKTKSIVLWIGYGCRNASLLVRKLAERHGVHVLATPRAKDIFPETHPLYLGTTGFGASISPETRQTRPKAALLLGSNAAEQSSFFIQQEWLYTDFYCVGLNLPEVKRNMPGHSTLIEAEISHFLRAVMDVDGFEDRTAYRYPPTPDATIQAVPAASNGMIHPVTVMSVIQDVVINLNECPIIADAGNSLFWIAYYLKFPKPGFLPHGSCCLRCSRHGPYGQTRTGHYR</sequence>
<dbReference type="PANTHER" id="PTHR18968">
    <property type="entry name" value="THIAMINE PYROPHOSPHATE ENZYMES"/>
    <property type="match status" value="1"/>
</dbReference>
<organism evidence="5 6">
    <name type="scientific">Fusarium gaditjirri</name>
    <dbReference type="NCBI Taxonomy" id="282569"/>
    <lineage>
        <taxon>Eukaryota</taxon>
        <taxon>Fungi</taxon>
        <taxon>Dikarya</taxon>
        <taxon>Ascomycota</taxon>
        <taxon>Pezizomycotina</taxon>
        <taxon>Sordariomycetes</taxon>
        <taxon>Hypocreomycetidae</taxon>
        <taxon>Hypocreales</taxon>
        <taxon>Nectriaceae</taxon>
        <taxon>Fusarium</taxon>
        <taxon>Fusarium nisikadoi species complex</taxon>
    </lineage>
</organism>
<evidence type="ECO:0000256" key="2">
    <source>
        <dbReference type="ARBA" id="ARBA00023052"/>
    </source>
</evidence>
<dbReference type="InterPro" id="IPR012000">
    <property type="entry name" value="Thiamin_PyroP_enz_cen_dom"/>
</dbReference>
<feature type="domain" description="Thiamine pyrophosphate enzyme N-terminal TPP-binding" evidence="4">
    <location>
        <begin position="3"/>
        <end position="106"/>
    </location>
</feature>
<dbReference type="CDD" id="cd07035">
    <property type="entry name" value="TPP_PYR_POX_like"/>
    <property type="match status" value="1"/>
</dbReference>
<reference evidence="5" key="2">
    <citation type="submission" date="2020-05" db="EMBL/GenBank/DDBJ databases">
        <authorList>
            <person name="Kim H.-S."/>
            <person name="Proctor R.H."/>
            <person name="Brown D.W."/>
        </authorList>
    </citation>
    <scope>NUCLEOTIDE SEQUENCE</scope>
    <source>
        <strain evidence="5">NRRL 45417</strain>
    </source>
</reference>
<dbReference type="InterPro" id="IPR029061">
    <property type="entry name" value="THDP-binding"/>
</dbReference>
<dbReference type="Proteomes" id="UP000604273">
    <property type="component" value="Unassembled WGS sequence"/>
</dbReference>
<keyword evidence="6" id="KW-1185">Reference proteome</keyword>
<gene>
    <name evidence="5" type="ORF">FGADI_8390</name>
</gene>
<reference evidence="5" key="1">
    <citation type="journal article" date="2020" name="BMC Genomics">
        <title>Correction to: Identification and distribution of gene clusters required for synthesis of sphingolipid metabolism inhibitors in diverse species of the filamentous fungus Fusarium.</title>
        <authorList>
            <person name="Kim H.S."/>
            <person name="Lohmar J.M."/>
            <person name="Busman M."/>
            <person name="Brown D.W."/>
            <person name="Naumann T.A."/>
            <person name="Divon H.H."/>
            <person name="Lysoe E."/>
            <person name="Uhlig S."/>
            <person name="Proctor R.H."/>
        </authorList>
    </citation>
    <scope>NUCLEOTIDE SEQUENCE</scope>
    <source>
        <strain evidence="5">NRRL 45417</strain>
    </source>
</reference>
<evidence type="ECO:0000313" key="5">
    <source>
        <dbReference type="EMBL" id="KAF4950121.1"/>
    </source>
</evidence>
<comment type="caution">
    <text evidence="5">The sequence shown here is derived from an EMBL/GenBank/DDBJ whole genome shotgun (WGS) entry which is preliminary data.</text>
</comment>
<evidence type="ECO:0000256" key="1">
    <source>
        <dbReference type="ARBA" id="ARBA00007812"/>
    </source>
</evidence>
<dbReference type="InterPro" id="IPR045229">
    <property type="entry name" value="TPP_enz"/>
</dbReference>
<evidence type="ECO:0000259" key="3">
    <source>
        <dbReference type="Pfam" id="PF00205"/>
    </source>
</evidence>
<accession>A0A8H4T2J8</accession>
<dbReference type="InterPro" id="IPR012001">
    <property type="entry name" value="Thiamin_PyroP_enz_TPP-bd_dom"/>
</dbReference>
<dbReference type="SUPFAM" id="SSF52518">
    <property type="entry name" value="Thiamin diphosphate-binding fold (THDP-binding)"/>
    <property type="match status" value="1"/>
</dbReference>
<comment type="similarity">
    <text evidence="1">Belongs to the TPP enzyme family.</text>
</comment>
<dbReference type="InterPro" id="IPR029035">
    <property type="entry name" value="DHS-like_NAD/FAD-binding_dom"/>
</dbReference>
<dbReference type="GO" id="GO:0009097">
    <property type="term" value="P:isoleucine biosynthetic process"/>
    <property type="evidence" value="ECO:0007669"/>
    <property type="project" value="TreeGrafter"/>
</dbReference>
<dbReference type="GO" id="GO:0050660">
    <property type="term" value="F:flavin adenine dinucleotide binding"/>
    <property type="evidence" value="ECO:0007669"/>
    <property type="project" value="TreeGrafter"/>
</dbReference>